<proteinExistence type="predicted"/>
<reference evidence="2" key="1">
    <citation type="submission" date="2022-11" db="UniProtKB">
        <authorList>
            <consortium name="WormBaseParasite"/>
        </authorList>
    </citation>
    <scope>IDENTIFICATION</scope>
</reference>
<name>A0A915I6P2_ROMCU</name>
<dbReference type="WBParaSite" id="nRc.2.0.1.t09431-RA">
    <property type="protein sequence ID" value="nRc.2.0.1.t09431-RA"/>
    <property type="gene ID" value="nRc.2.0.1.g09431"/>
</dbReference>
<sequence>MTVAQTLAAIAQQQPVATTKPLPPVANAFGEMLRTVNDDVSIIEASPFPTATAPRSLKIGVLCEVYPCSGLVMDFPGQDPALSDDDDEE</sequence>
<dbReference type="Proteomes" id="UP000887565">
    <property type="component" value="Unplaced"/>
</dbReference>
<dbReference type="AlphaFoldDB" id="A0A915I6P2"/>
<accession>A0A915I6P2</accession>
<evidence type="ECO:0000313" key="2">
    <source>
        <dbReference type="WBParaSite" id="nRc.2.0.1.t09431-RA"/>
    </source>
</evidence>
<evidence type="ECO:0000313" key="1">
    <source>
        <dbReference type="Proteomes" id="UP000887565"/>
    </source>
</evidence>
<keyword evidence="1" id="KW-1185">Reference proteome</keyword>
<organism evidence="1 2">
    <name type="scientific">Romanomermis culicivorax</name>
    <name type="common">Nematode worm</name>
    <dbReference type="NCBI Taxonomy" id="13658"/>
    <lineage>
        <taxon>Eukaryota</taxon>
        <taxon>Metazoa</taxon>
        <taxon>Ecdysozoa</taxon>
        <taxon>Nematoda</taxon>
        <taxon>Enoplea</taxon>
        <taxon>Dorylaimia</taxon>
        <taxon>Mermithida</taxon>
        <taxon>Mermithoidea</taxon>
        <taxon>Mermithidae</taxon>
        <taxon>Romanomermis</taxon>
    </lineage>
</organism>
<protein>
    <submittedName>
        <fullName evidence="2">Uncharacterized protein</fullName>
    </submittedName>
</protein>